<comment type="caution">
    <text evidence="2">The sequence shown here is derived from an EMBL/GenBank/DDBJ whole genome shotgun (WGS) entry which is preliminary data.</text>
</comment>
<sequence length="114" mass="12548">MAGHVVERAELREVQLPPQWVSGGQHRDDDAGREGGHGGVAEVMGMVMSPVSRHGRADDRGDAQAFGRGEEGQRTHVLQVRRIPNRPNPHTRTLRETSRYADAIPRSAVVPLRS</sequence>
<keyword evidence="3" id="KW-1185">Reference proteome</keyword>
<protein>
    <submittedName>
        <fullName evidence="2">Uncharacterized protein</fullName>
    </submittedName>
</protein>
<dbReference type="RefSeq" id="WP_204977745.1">
    <property type="nucleotide sequence ID" value="NZ_JBHTII010000001.1"/>
</dbReference>
<evidence type="ECO:0000256" key="1">
    <source>
        <dbReference type="SAM" id="MobiDB-lite"/>
    </source>
</evidence>
<feature type="region of interest" description="Disordered" evidence="1">
    <location>
        <begin position="52"/>
        <end position="74"/>
    </location>
</feature>
<feature type="compositionally biased region" description="Basic and acidic residues" evidence="1">
    <location>
        <begin position="55"/>
        <end position="74"/>
    </location>
</feature>
<dbReference type="EMBL" id="JBHTII010000001">
    <property type="protein sequence ID" value="MFD0790088.1"/>
    <property type="molecule type" value="Genomic_DNA"/>
</dbReference>
<dbReference type="Proteomes" id="UP001597055">
    <property type="component" value="Unassembled WGS sequence"/>
</dbReference>
<organism evidence="2 3">
    <name type="scientific">Microbacterium insulae</name>
    <dbReference type="NCBI Taxonomy" id="483014"/>
    <lineage>
        <taxon>Bacteria</taxon>
        <taxon>Bacillati</taxon>
        <taxon>Actinomycetota</taxon>
        <taxon>Actinomycetes</taxon>
        <taxon>Micrococcales</taxon>
        <taxon>Microbacteriaceae</taxon>
        <taxon>Microbacterium</taxon>
    </lineage>
</organism>
<feature type="region of interest" description="Disordered" evidence="1">
    <location>
        <begin position="16"/>
        <end position="39"/>
    </location>
</feature>
<reference evidence="3" key="1">
    <citation type="journal article" date="2019" name="Int. J. Syst. Evol. Microbiol.">
        <title>The Global Catalogue of Microorganisms (GCM) 10K type strain sequencing project: providing services to taxonomists for standard genome sequencing and annotation.</title>
        <authorList>
            <consortium name="The Broad Institute Genomics Platform"/>
            <consortium name="The Broad Institute Genome Sequencing Center for Infectious Disease"/>
            <person name="Wu L."/>
            <person name="Ma J."/>
        </authorList>
    </citation>
    <scope>NUCLEOTIDE SEQUENCE [LARGE SCALE GENOMIC DNA]</scope>
    <source>
        <strain evidence="3">CCUG 54523</strain>
    </source>
</reference>
<evidence type="ECO:0000313" key="2">
    <source>
        <dbReference type="EMBL" id="MFD0790088.1"/>
    </source>
</evidence>
<proteinExistence type="predicted"/>
<gene>
    <name evidence="2" type="ORF">ACFQ0P_06735</name>
</gene>
<evidence type="ECO:0000313" key="3">
    <source>
        <dbReference type="Proteomes" id="UP001597055"/>
    </source>
</evidence>
<accession>A0ABW3AGN0</accession>
<feature type="compositionally biased region" description="Basic and acidic residues" evidence="1">
    <location>
        <begin position="25"/>
        <end position="36"/>
    </location>
</feature>
<name>A0ABW3AGN0_9MICO</name>